<gene>
    <name evidence="7" type="ORF">PSACC_01358</name>
</gene>
<feature type="transmembrane region" description="Helical" evidence="6">
    <location>
        <begin position="257"/>
        <end position="282"/>
    </location>
</feature>
<keyword evidence="4 6" id="KW-0472">Membrane</keyword>
<dbReference type="PANTHER" id="PTHR16950:SF16">
    <property type="entry name" value="ZINC TRANSPORTER ZIP13"/>
    <property type="match status" value="1"/>
</dbReference>
<comment type="subcellular location">
    <subcellularLocation>
        <location evidence="1">Membrane</location>
        <topology evidence="1">Multi-pass membrane protein</topology>
    </subcellularLocation>
</comment>
<evidence type="ECO:0000256" key="2">
    <source>
        <dbReference type="ARBA" id="ARBA00022692"/>
    </source>
</evidence>
<organism evidence="7 8">
    <name type="scientific">Paramicrosporidium saccamoebae</name>
    <dbReference type="NCBI Taxonomy" id="1246581"/>
    <lineage>
        <taxon>Eukaryota</taxon>
        <taxon>Fungi</taxon>
        <taxon>Fungi incertae sedis</taxon>
        <taxon>Cryptomycota</taxon>
        <taxon>Cryptomycota incertae sedis</taxon>
        <taxon>Paramicrosporidium</taxon>
    </lineage>
</organism>
<dbReference type="AlphaFoldDB" id="A0A2H9TM33"/>
<dbReference type="InterPro" id="IPR003689">
    <property type="entry name" value="ZIP"/>
</dbReference>
<feature type="transmembrane region" description="Helical" evidence="6">
    <location>
        <begin position="20"/>
        <end position="44"/>
    </location>
</feature>
<evidence type="ECO:0000256" key="1">
    <source>
        <dbReference type="ARBA" id="ARBA00004141"/>
    </source>
</evidence>
<protein>
    <submittedName>
        <fullName evidence="7">Zinc (Zn2)Iron (Fe2) Permease (ZIP) Family</fullName>
    </submittedName>
</protein>
<evidence type="ECO:0000256" key="6">
    <source>
        <dbReference type="SAM" id="Phobius"/>
    </source>
</evidence>
<comment type="caution">
    <text evidence="7">The sequence shown here is derived from an EMBL/GenBank/DDBJ whole genome shotgun (WGS) entry which is preliminary data.</text>
</comment>
<dbReference type="GO" id="GO:0006882">
    <property type="term" value="P:intracellular zinc ion homeostasis"/>
    <property type="evidence" value="ECO:0007669"/>
    <property type="project" value="TreeGrafter"/>
</dbReference>
<dbReference type="OrthoDB" id="200954at2759"/>
<keyword evidence="3 6" id="KW-1133">Transmembrane helix</keyword>
<feature type="region of interest" description="Disordered" evidence="5">
    <location>
        <begin position="133"/>
        <end position="188"/>
    </location>
</feature>
<reference evidence="7 8" key="1">
    <citation type="submission" date="2016-10" db="EMBL/GenBank/DDBJ databases">
        <title>The genome of Paramicrosporidium saccamoebae is the missing link in understanding Cryptomycota and Microsporidia evolution.</title>
        <authorList>
            <person name="Quandt C.A."/>
            <person name="Beaudet D."/>
            <person name="Corsaro D."/>
            <person name="Michel R."/>
            <person name="Corradi N."/>
            <person name="James T."/>
        </authorList>
    </citation>
    <scope>NUCLEOTIDE SEQUENCE [LARGE SCALE GENOMIC DNA]</scope>
    <source>
        <strain evidence="7 8">KSL3</strain>
    </source>
</reference>
<evidence type="ECO:0000313" key="8">
    <source>
        <dbReference type="Proteomes" id="UP000240830"/>
    </source>
</evidence>
<dbReference type="GO" id="GO:0016020">
    <property type="term" value="C:membrane"/>
    <property type="evidence" value="ECO:0007669"/>
    <property type="project" value="UniProtKB-SubCell"/>
</dbReference>
<feature type="transmembrane region" description="Helical" evidence="6">
    <location>
        <begin position="64"/>
        <end position="86"/>
    </location>
</feature>
<name>A0A2H9TM33_9FUNG</name>
<dbReference type="PANTHER" id="PTHR16950">
    <property type="entry name" value="ZINC TRANSPORTER SLC39A7 HISTIDINE-RICH MEMBRANE PROTEIN KE4"/>
    <property type="match status" value="1"/>
</dbReference>
<keyword evidence="8" id="KW-1185">Reference proteome</keyword>
<sequence length="345" mass="36861">MIGYINAGPFADWSVATAEMLYAIAPILATIVISVVPISVLLFLPTIISSPPRRKSTGERGSMISSAALNLMLCFASGSLVADALLHLLADSIFGDFPSEENTKKQALATVIGIFVFFAMDVITRSFQHHDPLDHDDTGHSEHQGSILLAPSGSSNVSRRKRANGASPDLQMLSTGKPSPSPERHAVSGHACTGNGLLSLVADAIHNFTDGLALAAAFGKDFRLGCKTTLAIFLHEVPHELGDYAILAKAGFSHRRIIFMQFLTATAAFLGVFCGVAIHNGWLSMGHFIKEDNLLPFAAGGFLYVALCTILPEVLTDTRTPRTFLSSISQIVVFLAGVLLMVILE</sequence>
<evidence type="ECO:0000256" key="3">
    <source>
        <dbReference type="ARBA" id="ARBA00022989"/>
    </source>
</evidence>
<proteinExistence type="predicted"/>
<feature type="transmembrane region" description="Helical" evidence="6">
    <location>
        <begin position="294"/>
        <end position="312"/>
    </location>
</feature>
<evidence type="ECO:0000256" key="5">
    <source>
        <dbReference type="SAM" id="MobiDB-lite"/>
    </source>
</evidence>
<feature type="compositionally biased region" description="Basic and acidic residues" evidence="5">
    <location>
        <begin position="133"/>
        <end position="143"/>
    </location>
</feature>
<dbReference type="EMBL" id="MTSL01000101">
    <property type="protein sequence ID" value="PJF18828.1"/>
    <property type="molecule type" value="Genomic_DNA"/>
</dbReference>
<dbReference type="Pfam" id="PF02535">
    <property type="entry name" value="Zip"/>
    <property type="match status" value="1"/>
</dbReference>
<evidence type="ECO:0000256" key="4">
    <source>
        <dbReference type="ARBA" id="ARBA00023136"/>
    </source>
</evidence>
<dbReference type="GO" id="GO:0005385">
    <property type="term" value="F:zinc ion transmembrane transporter activity"/>
    <property type="evidence" value="ECO:0007669"/>
    <property type="project" value="TreeGrafter"/>
</dbReference>
<feature type="transmembrane region" description="Helical" evidence="6">
    <location>
        <begin position="106"/>
        <end position="123"/>
    </location>
</feature>
<evidence type="ECO:0000313" key="7">
    <source>
        <dbReference type="EMBL" id="PJF18828.1"/>
    </source>
</evidence>
<feature type="transmembrane region" description="Helical" evidence="6">
    <location>
        <begin position="324"/>
        <end position="344"/>
    </location>
</feature>
<keyword evidence="2 6" id="KW-0812">Transmembrane</keyword>
<dbReference type="Proteomes" id="UP000240830">
    <property type="component" value="Unassembled WGS sequence"/>
</dbReference>
<accession>A0A2H9TM33</accession>
<dbReference type="STRING" id="1246581.A0A2H9TM33"/>